<dbReference type="AlphaFoldDB" id="A0AAD1C8L5"/>
<dbReference type="PANTHER" id="PTHR11373:SF4">
    <property type="entry name" value="DEOXYNUCLEOSIDE TRIPHOSPHATE TRIPHOSPHOHYDROLASE SAMHD1"/>
    <property type="match status" value="1"/>
</dbReference>
<feature type="domain" description="HD/PDEase" evidence="1">
    <location>
        <begin position="74"/>
        <end position="206"/>
    </location>
</feature>
<dbReference type="GO" id="GO:0006203">
    <property type="term" value="P:dGTP catabolic process"/>
    <property type="evidence" value="ECO:0007669"/>
    <property type="project" value="TreeGrafter"/>
</dbReference>
<dbReference type="Proteomes" id="UP000217792">
    <property type="component" value="Chromosome"/>
</dbReference>
<accession>A0AAD1C8L5</accession>
<evidence type="ECO:0000313" key="3">
    <source>
        <dbReference type="Proteomes" id="UP000217792"/>
    </source>
</evidence>
<dbReference type="InterPro" id="IPR045509">
    <property type="entry name" value="HD_assoc_2"/>
</dbReference>
<evidence type="ECO:0000259" key="1">
    <source>
        <dbReference type="SMART" id="SM00471"/>
    </source>
</evidence>
<dbReference type="Gene3D" id="1.10.3210.10">
    <property type="entry name" value="Hypothetical protein af1432"/>
    <property type="match status" value="1"/>
</dbReference>
<organism evidence="2 3">
    <name type="scientific">Streptococcus intermedius</name>
    <dbReference type="NCBI Taxonomy" id="1338"/>
    <lineage>
        <taxon>Bacteria</taxon>
        <taxon>Bacillati</taxon>
        <taxon>Bacillota</taxon>
        <taxon>Bacilli</taxon>
        <taxon>Lactobacillales</taxon>
        <taxon>Streptococcaceae</taxon>
        <taxon>Streptococcus</taxon>
        <taxon>Streptococcus anginosus group</taxon>
    </lineage>
</organism>
<name>A0AAD1C8L5_STRIT</name>
<gene>
    <name evidence="2" type="ORF">SITYG_06610</name>
</gene>
<dbReference type="InterPro" id="IPR003607">
    <property type="entry name" value="HD/PDEase_dom"/>
</dbReference>
<dbReference type="EMBL" id="AP014880">
    <property type="protein sequence ID" value="BAW16647.1"/>
    <property type="molecule type" value="Genomic_DNA"/>
</dbReference>
<protein>
    <recommendedName>
        <fullName evidence="1">HD/PDEase domain-containing protein</fullName>
    </recommendedName>
</protein>
<dbReference type="CDD" id="cd00077">
    <property type="entry name" value="HDc"/>
    <property type="match status" value="1"/>
</dbReference>
<sequence>MSKISSRLSLNFFSVVFFCLWYNRAMIEKVFRDPVHNYIHVDHQVIYDLINTKEFQRLRRIKQLGTSGYTFHGGEHSRFSHCLGAYEIARRITKIFDEKYPEIWDQHESLLVMTTALLHDVGHGAYSHTFEHLFDTNHEEITRQIITNPETEINQVLIQVAPDFPEKVASVINHTYPNKQVVQLISSQIDVDRMDYLLRDSYYTGASYGRFDLTRILRVICPVENGIAFKRSGMHAVEDYVVSRYQMYMQVYFHPASRAMEVLLQNLLKRAKFLYEKQKDYFALSSPNLIPFFEKRVTLKDYLALDDGVMNTYFQVWMSSPDTILSDLAQRFINRKVFKSIIFSTETEKYLKVMRNLVAGVGFDPDYYTAIHRNFDLPYDFYRPDVEKPRTQIEIVQKDNSLAELSTLSPIVESLTGTRHGDNRFYFPKEMLKDAGLFSENSKTFLSYIKNDQFIYGESHKHEY</sequence>
<dbReference type="SMART" id="SM00471">
    <property type="entry name" value="HDc"/>
    <property type="match status" value="1"/>
</dbReference>
<evidence type="ECO:0000313" key="2">
    <source>
        <dbReference type="EMBL" id="BAW16647.1"/>
    </source>
</evidence>
<dbReference type="PANTHER" id="PTHR11373">
    <property type="entry name" value="DEOXYNUCLEOSIDE TRIPHOSPHATE TRIPHOSPHOHYDROLASE"/>
    <property type="match status" value="1"/>
</dbReference>
<dbReference type="Pfam" id="PF01966">
    <property type="entry name" value="HD"/>
    <property type="match status" value="1"/>
</dbReference>
<dbReference type="SUPFAM" id="SSF109604">
    <property type="entry name" value="HD-domain/PDEase-like"/>
    <property type="match status" value="1"/>
</dbReference>
<proteinExistence type="predicted"/>
<reference evidence="2 3" key="1">
    <citation type="journal article" date="2017" name="Infect. Immun.">
        <title>Characterization of the Pathogenicity of Streptococcus intermedius TYG1620 Isolated from a Human Brain Abscess Based on the Complete Genome Sequence with Transcriptome Analysis and Transposon Mutagenesis in a Murine Subcutaneous Abscess Model.</title>
        <authorList>
            <person name="Hasegawa N."/>
            <person name="Sekizuka T."/>
            <person name="Sugi Y."/>
            <person name="Kawakami N."/>
            <person name="Ogasawara Y."/>
            <person name="Kato K."/>
            <person name="Yamashita A."/>
            <person name="Takeuchi F."/>
            <person name="Kuroda M."/>
        </authorList>
    </citation>
    <scope>NUCLEOTIDE SEQUENCE [LARGE SCALE GENOMIC DNA]</scope>
    <source>
        <strain evidence="2 3">TYG1620</strain>
    </source>
</reference>
<dbReference type="Pfam" id="PF19276">
    <property type="entry name" value="HD_assoc_2"/>
    <property type="match status" value="1"/>
</dbReference>
<dbReference type="GO" id="GO:0008832">
    <property type="term" value="F:dGTPase activity"/>
    <property type="evidence" value="ECO:0007669"/>
    <property type="project" value="TreeGrafter"/>
</dbReference>
<dbReference type="InterPro" id="IPR006674">
    <property type="entry name" value="HD_domain"/>
</dbReference>
<dbReference type="FunFam" id="1.10.3210.10:FF:000014">
    <property type="entry name" value="HD domain-containing protein"/>
    <property type="match status" value="1"/>
</dbReference>
<dbReference type="InterPro" id="IPR050135">
    <property type="entry name" value="dGTPase-like"/>
</dbReference>